<proteinExistence type="predicted"/>
<dbReference type="EMBL" id="PDEP01000001">
    <property type="protein sequence ID" value="PEN09539.1"/>
    <property type="molecule type" value="Genomic_DNA"/>
</dbReference>
<evidence type="ECO:0000256" key="1">
    <source>
        <dbReference type="ARBA" id="ARBA00022603"/>
    </source>
</evidence>
<sequence length="294" mass="32801">MSNFPRTAHTFNYPRYLKALQSVSARAQSDALYQQFLDALVARADETNAPLRVLEIGAGRGDQMQRILDDMATHDAPVHYIALEPQSENRTVTQAVAESYMAGPHTVTVQPTPLLDVATENGAAYDAIVARSVLDLMPLHDALATIEALLSEAGILYAPLTFAMGTKLAPYPSTRTASTEDKVTLIYHNSVRQKTDIEKGSYPAHEISHWANARNARISMRGSDWVISPSKKTYYQDEAYALQSILAFMHDEAEQVATIPQPDLDSWWATRMRMLHNNTLIYTANQFDLLVQFD</sequence>
<evidence type="ECO:0000256" key="2">
    <source>
        <dbReference type="ARBA" id="ARBA00022679"/>
    </source>
</evidence>
<reference evidence="3 4" key="1">
    <citation type="submission" date="2017-10" db="EMBL/GenBank/DDBJ databases">
        <title>Draft genome of Longimonas halophila.</title>
        <authorList>
            <person name="Goh K.M."/>
            <person name="Shamsir M.S."/>
            <person name="Lim S.W."/>
        </authorList>
    </citation>
    <scope>NUCLEOTIDE SEQUENCE [LARGE SCALE GENOMIC DNA]</scope>
    <source>
        <strain evidence="3 4">KCTC 42399</strain>
    </source>
</reference>
<comment type="caution">
    <text evidence="3">The sequence shown here is derived from an EMBL/GenBank/DDBJ whole genome shotgun (WGS) entry which is preliminary data.</text>
</comment>
<dbReference type="RefSeq" id="WP_098060937.1">
    <property type="nucleotide sequence ID" value="NZ_PDEP01000001.1"/>
</dbReference>
<evidence type="ECO:0000313" key="3">
    <source>
        <dbReference type="EMBL" id="PEN09539.1"/>
    </source>
</evidence>
<dbReference type="Proteomes" id="UP000221024">
    <property type="component" value="Unassembled WGS sequence"/>
</dbReference>
<keyword evidence="1" id="KW-0489">Methyltransferase</keyword>
<evidence type="ECO:0000313" key="4">
    <source>
        <dbReference type="Proteomes" id="UP000221024"/>
    </source>
</evidence>
<keyword evidence="4" id="KW-1185">Reference proteome</keyword>
<dbReference type="CDD" id="cd02440">
    <property type="entry name" value="AdoMet_MTases"/>
    <property type="match status" value="1"/>
</dbReference>
<evidence type="ECO:0008006" key="5">
    <source>
        <dbReference type="Google" id="ProtNLM"/>
    </source>
</evidence>
<keyword evidence="2" id="KW-0808">Transferase</keyword>
<dbReference type="AlphaFoldDB" id="A0A2H3P4V4"/>
<organism evidence="3 4">
    <name type="scientific">Longimonas halophila</name>
    <dbReference type="NCBI Taxonomy" id="1469170"/>
    <lineage>
        <taxon>Bacteria</taxon>
        <taxon>Pseudomonadati</taxon>
        <taxon>Rhodothermota</taxon>
        <taxon>Rhodothermia</taxon>
        <taxon>Rhodothermales</taxon>
        <taxon>Salisaetaceae</taxon>
        <taxon>Longimonas</taxon>
    </lineage>
</organism>
<dbReference type="InterPro" id="IPR003788">
    <property type="entry name" value="NDUFAF7"/>
</dbReference>
<dbReference type="InterPro" id="IPR029063">
    <property type="entry name" value="SAM-dependent_MTases_sf"/>
</dbReference>
<name>A0A2H3P4V4_9BACT</name>
<dbReference type="GO" id="GO:0008168">
    <property type="term" value="F:methyltransferase activity"/>
    <property type="evidence" value="ECO:0007669"/>
    <property type="project" value="UniProtKB-KW"/>
</dbReference>
<protein>
    <recommendedName>
        <fullName evidence="5">Methyltransferase type 12 domain-containing protein</fullName>
    </recommendedName>
</protein>
<dbReference type="Pfam" id="PF02636">
    <property type="entry name" value="Methyltransf_28"/>
    <property type="match status" value="1"/>
</dbReference>
<dbReference type="Gene3D" id="3.40.50.150">
    <property type="entry name" value="Vaccinia Virus protein VP39"/>
    <property type="match status" value="1"/>
</dbReference>
<dbReference type="SUPFAM" id="SSF53335">
    <property type="entry name" value="S-adenosyl-L-methionine-dependent methyltransferases"/>
    <property type="match status" value="1"/>
</dbReference>
<dbReference type="OrthoDB" id="1493577at2"/>
<dbReference type="GO" id="GO:0032259">
    <property type="term" value="P:methylation"/>
    <property type="evidence" value="ECO:0007669"/>
    <property type="project" value="UniProtKB-KW"/>
</dbReference>
<accession>A0A2H3P4V4</accession>
<gene>
    <name evidence="3" type="ORF">CRI93_02065</name>
</gene>